<comment type="caution">
    <text evidence="1">The sequence shown here is derived from an EMBL/GenBank/DDBJ whole genome shotgun (WGS) entry which is preliminary data.</text>
</comment>
<gene>
    <name evidence="1" type="ORF">GCM10008938_33170</name>
</gene>
<dbReference type="EMBL" id="BMOD01000014">
    <property type="protein sequence ID" value="GGJ44308.1"/>
    <property type="molecule type" value="Genomic_DNA"/>
</dbReference>
<evidence type="ECO:0000313" key="1">
    <source>
        <dbReference type="EMBL" id="GGJ44308.1"/>
    </source>
</evidence>
<keyword evidence="2" id="KW-1185">Reference proteome</keyword>
<dbReference type="Proteomes" id="UP000632222">
    <property type="component" value="Unassembled WGS sequence"/>
</dbReference>
<reference evidence="2" key="1">
    <citation type="journal article" date="2019" name="Int. J. Syst. Evol. Microbiol.">
        <title>The Global Catalogue of Microorganisms (GCM) 10K type strain sequencing project: providing services to taxonomists for standard genome sequencing and annotation.</title>
        <authorList>
            <consortium name="The Broad Institute Genomics Platform"/>
            <consortium name="The Broad Institute Genome Sequencing Center for Infectious Disease"/>
            <person name="Wu L."/>
            <person name="Ma J."/>
        </authorList>
    </citation>
    <scope>NUCLEOTIDE SEQUENCE [LARGE SCALE GENOMIC DNA]</scope>
    <source>
        <strain evidence="2">JCM 14370</strain>
    </source>
</reference>
<accession>A0ABQ2D3D5</accession>
<evidence type="ECO:0000313" key="2">
    <source>
        <dbReference type="Proteomes" id="UP000632222"/>
    </source>
</evidence>
<dbReference type="RefSeq" id="WP_189004375.1">
    <property type="nucleotide sequence ID" value="NZ_BMOD01000014.1"/>
</dbReference>
<sequence length="231" mass="26488">MKFYTLYSGINVDTENLPELLTQLQAEFEPGKVTFPDHRPHWQTLLQNPGLLKELEADSSRVPFRYACGDFAGASRYAVRDPNVRKGKKAALVVELHVLPEQLVVDFRDGLGFVLQQTPVSLAPDIRKKREDFLLACYGPRLLELYQNTGHIKDTEERDGLLNAFTFCPDVIEHHYRNGYVFAGRYDTLFRSAFRVLLDLPAIPYNIILLGNDHRQHPEHLVADFHLSDLQ</sequence>
<organism evidence="1 2">
    <name type="scientific">Deinococcus roseus</name>
    <dbReference type="NCBI Taxonomy" id="392414"/>
    <lineage>
        <taxon>Bacteria</taxon>
        <taxon>Thermotogati</taxon>
        <taxon>Deinococcota</taxon>
        <taxon>Deinococci</taxon>
        <taxon>Deinococcales</taxon>
        <taxon>Deinococcaceae</taxon>
        <taxon>Deinococcus</taxon>
    </lineage>
</organism>
<proteinExistence type="predicted"/>
<protein>
    <submittedName>
        <fullName evidence="1">Uncharacterized protein</fullName>
    </submittedName>
</protein>
<name>A0ABQ2D3D5_9DEIO</name>